<comment type="caution">
    <text evidence="4">The sequence shown here is derived from an EMBL/GenBank/DDBJ whole genome shotgun (WGS) entry which is preliminary data.</text>
</comment>
<keyword evidence="3" id="KW-1133">Transmembrane helix</keyword>
<dbReference type="EMBL" id="JAVREL010000004">
    <property type="protein sequence ID" value="MDT0342720.1"/>
    <property type="molecule type" value="Genomic_DNA"/>
</dbReference>
<proteinExistence type="predicted"/>
<accession>A0ABU2MML8</accession>
<reference evidence="5" key="1">
    <citation type="submission" date="2023-07" db="EMBL/GenBank/DDBJ databases">
        <title>30 novel species of actinomycetes from the DSMZ collection.</title>
        <authorList>
            <person name="Nouioui I."/>
        </authorList>
    </citation>
    <scope>NUCLEOTIDE SEQUENCE [LARGE SCALE GENOMIC DNA]</scope>
    <source>
        <strain evidence="5">DSM 44938</strain>
    </source>
</reference>
<evidence type="ECO:0000256" key="2">
    <source>
        <dbReference type="SAM" id="MobiDB-lite"/>
    </source>
</evidence>
<evidence type="ECO:0000313" key="5">
    <source>
        <dbReference type="Proteomes" id="UP001183246"/>
    </source>
</evidence>
<protein>
    <submittedName>
        <fullName evidence="4">Uncharacterized protein</fullName>
    </submittedName>
</protein>
<dbReference type="RefSeq" id="WP_311703864.1">
    <property type="nucleotide sequence ID" value="NZ_JAVREL010000004.1"/>
</dbReference>
<evidence type="ECO:0000256" key="1">
    <source>
        <dbReference type="SAM" id="Coils"/>
    </source>
</evidence>
<evidence type="ECO:0000256" key="3">
    <source>
        <dbReference type="SAM" id="Phobius"/>
    </source>
</evidence>
<keyword evidence="5" id="KW-1185">Reference proteome</keyword>
<keyword evidence="1" id="KW-0175">Coiled coil</keyword>
<keyword evidence="3" id="KW-0472">Membrane</keyword>
<feature type="region of interest" description="Disordered" evidence="2">
    <location>
        <begin position="21"/>
        <end position="60"/>
    </location>
</feature>
<feature type="coiled-coil region" evidence="1">
    <location>
        <begin position="64"/>
        <end position="108"/>
    </location>
</feature>
<gene>
    <name evidence="4" type="ORF">RM590_08800</name>
</gene>
<feature type="compositionally biased region" description="Basic and acidic residues" evidence="2">
    <location>
        <begin position="33"/>
        <end position="42"/>
    </location>
</feature>
<organism evidence="4 5">
    <name type="scientific">Streptomyces litchfieldiae</name>
    <dbReference type="NCBI Taxonomy" id="3075543"/>
    <lineage>
        <taxon>Bacteria</taxon>
        <taxon>Bacillati</taxon>
        <taxon>Actinomycetota</taxon>
        <taxon>Actinomycetes</taxon>
        <taxon>Kitasatosporales</taxon>
        <taxon>Streptomycetaceae</taxon>
        <taxon>Streptomyces</taxon>
    </lineage>
</organism>
<sequence>MADRALESAIAAQDDLRAAQSELGDAQDWVSRAGEEAERLQDEGESSAAEPPDEQAVRDAMRDHQAAEAAAGAAQSRVDAAEQRLAAARELAGQARELREEAARECARDIDAASDAGIQNRSWWEDAVNWVTENWDTFVDVCKLVVAVLGIVVMIIGGPLAWIVLAAALVVLADTLIKYAQGRASLFDVAFPALDCIPGMKGLTTLGGLAVGMRALARGGLREMANGLRRSADDVLPPGRQTGGEIRSARNTNDFDSAWADEVYDSIRATDDVDTIAANVAEYGFTRDDIAQIKSHVFEEEHLLDSYVAYGEPAEMARFQSNPRMAEAWLRLREGNPHPEDITLLRHELYESNYMRDTGNPSYSEAHRAAIDAGLAWDGEAPSRDGIGFRRR</sequence>
<dbReference type="Proteomes" id="UP001183246">
    <property type="component" value="Unassembled WGS sequence"/>
</dbReference>
<evidence type="ECO:0000313" key="4">
    <source>
        <dbReference type="EMBL" id="MDT0342720.1"/>
    </source>
</evidence>
<feature type="transmembrane region" description="Helical" evidence="3">
    <location>
        <begin position="144"/>
        <end position="173"/>
    </location>
</feature>
<name>A0ABU2MML8_9ACTN</name>
<keyword evidence="3" id="KW-0812">Transmembrane</keyword>